<protein>
    <submittedName>
        <fullName evidence="1">Uncharacterized protein</fullName>
    </submittedName>
</protein>
<dbReference type="EMBL" id="BMWP01000005">
    <property type="protein sequence ID" value="GGW27772.1"/>
    <property type="molecule type" value="Genomic_DNA"/>
</dbReference>
<reference evidence="1" key="2">
    <citation type="submission" date="2020-09" db="EMBL/GenBank/DDBJ databases">
        <authorList>
            <person name="Sun Q."/>
            <person name="Kim S."/>
        </authorList>
    </citation>
    <scope>NUCLEOTIDE SEQUENCE</scope>
    <source>
        <strain evidence="1">KCTC 12113</strain>
    </source>
</reference>
<evidence type="ECO:0000313" key="2">
    <source>
        <dbReference type="Proteomes" id="UP000634668"/>
    </source>
</evidence>
<accession>A0A918IRS3</accession>
<dbReference type="RefSeq" id="WP_026811987.1">
    <property type="nucleotide sequence ID" value="NZ_BMWP01000005.1"/>
</dbReference>
<keyword evidence="2" id="KW-1185">Reference proteome</keyword>
<dbReference type="Proteomes" id="UP000634668">
    <property type="component" value="Unassembled WGS sequence"/>
</dbReference>
<name>A0A918IRS3_9FLAO</name>
<reference evidence="1" key="1">
    <citation type="journal article" date="2014" name="Int. J. Syst. Evol. Microbiol.">
        <title>Complete genome sequence of Corynebacterium casei LMG S-19264T (=DSM 44701T), isolated from a smear-ripened cheese.</title>
        <authorList>
            <consortium name="US DOE Joint Genome Institute (JGI-PGF)"/>
            <person name="Walter F."/>
            <person name="Albersmeier A."/>
            <person name="Kalinowski J."/>
            <person name="Ruckert C."/>
        </authorList>
    </citation>
    <scope>NUCLEOTIDE SEQUENCE</scope>
    <source>
        <strain evidence="1">KCTC 12113</strain>
    </source>
</reference>
<gene>
    <name evidence="1" type="ORF">GCM10007383_11550</name>
</gene>
<evidence type="ECO:0000313" key="1">
    <source>
        <dbReference type="EMBL" id="GGW27772.1"/>
    </source>
</evidence>
<organism evidence="1 2">
    <name type="scientific">Arenibacter certesii</name>
    <dbReference type="NCBI Taxonomy" id="228955"/>
    <lineage>
        <taxon>Bacteria</taxon>
        <taxon>Pseudomonadati</taxon>
        <taxon>Bacteroidota</taxon>
        <taxon>Flavobacteriia</taxon>
        <taxon>Flavobacteriales</taxon>
        <taxon>Flavobacteriaceae</taxon>
        <taxon>Arenibacter</taxon>
    </lineage>
</organism>
<sequence length="62" mass="6749">MKKTYAFIALIGILVSANFTRITVDNDPGKTDEMNEVAITTGESDNGTAFNEIKANLLANRE</sequence>
<proteinExistence type="predicted"/>
<dbReference type="AlphaFoldDB" id="A0A918IRS3"/>
<comment type="caution">
    <text evidence="1">The sequence shown here is derived from an EMBL/GenBank/DDBJ whole genome shotgun (WGS) entry which is preliminary data.</text>
</comment>